<feature type="transmembrane region" description="Helical" evidence="6">
    <location>
        <begin position="237"/>
        <end position="257"/>
    </location>
</feature>
<dbReference type="GO" id="GO:0016020">
    <property type="term" value="C:membrane"/>
    <property type="evidence" value="ECO:0007669"/>
    <property type="project" value="UniProtKB-SubCell"/>
</dbReference>
<evidence type="ECO:0000256" key="6">
    <source>
        <dbReference type="SAM" id="Phobius"/>
    </source>
</evidence>
<dbReference type="STRING" id="1314776.A0A165XL14"/>
<feature type="transmembrane region" description="Helical" evidence="6">
    <location>
        <begin position="164"/>
        <end position="188"/>
    </location>
</feature>
<dbReference type="AlphaFoldDB" id="A0A165XL14"/>
<keyword evidence="2 6" id="KW-0812">Transmembrane</keyword>
<feature type="transmembrane region" description="Helical" evidence="6">
    <location>
        <begin position="102"/>
        <end position="120"/>
    </location>
</feature>
<evidence type="ECO:0000256" key="5">
    <source>
        <dbReference type="SAM" id="MobiDB-lite"/>
    </source>
</evidence>
<evidence type="ECO:0000256" key="1">
    <source>
        <dbReference type="ARBA" id="ARBA00004141"/>
    </source>
</evidence>
<organism evidence="7 8">
    <name type="scientific">Sistotremastrum suecicum HHB10207 ss-3</name>
    <dbReference type="NCBI Taxonomy" id="1314776"/>
    <lineage>
        <taxon>Eukaryota</taxon>
        <taxon>Fungi</taxon>
        <taxon>Dikarya</taxon>
        <taxon>Basidiomycota</taxon>
        <taxon>Agaricomycotina</taxon>
        <taxon>Agaricomycetes</taxon>
        <taxon>Sistotremastrales</taxon>
        <taxon>Sistotremastraceae</taxon>
        <taxon>Sistotremastrum</taxon>
    </lineage>
</organism>
<keyword evidence="4 6" id="KW-0472">Membrane</keyword>
<protein>
    <submittedName>
        <fullName evidence="7">DUF300-domain-containing protein</fullName>
    </submittedName>
</protein>
<gene>
    <name evidence="7" type="ORF">SISSUDRAFT_994217</name>
</gene>
<feature type="region of interest" description="Disordered" evidence="5">
    <location>
        <begin position="411"/>
        <end position="458"/>
    </location>
</feature>
<accession>A0A165XL14</accession>
<dbReference type="InterPro" id="IPR005178">
    <property type="entry name" value="Ostalpha/TMEM184C"/>
</dbReference>
<keyword evidence="8" id="KW-1185">Reference proteome</keyword>
<evidence type="ECO:0000313" key="7">
    <source>
        <dbReference type="EMBL" id="KZT32302.1"/>
    </source>
</evidence>
<reference evidence="7 8" key="1">
    <citation type="journal article" date="2016" name="Mol. Biol. Evol.">
        <title>Comparative Genomics of Early-Diverging Mushroom-Forming Fungi Provides Insights into the Origins of Lignocellulose Decay Capabilities.</title>
        <authorList>
            <person name="Nagy L.G."/>
            <person name="Riley R."/>
            <person name="Tritt A."/>
            <person name="Adam C."/>
            <person name="Daum C."/>
            <person name="Floudas D."/>
            <person name="Sun H."/>
            <person name="Yadav J.S."/>
            <person name="Pangilinan J."/>
            <person name="Larsson K.H."/>
            <person name="Matsuura K."/>
            <person name="Barry K."/>
            <person name="Labutti K."/>
            <person name="Kuo R."/>
            <person name="Ohm R.A."/>
            <person name="Bhattacharya S.S."/>
            <person name="Shirouzu T."/>
            <person name="Yoshinaga Y."/>
            <person name="Martin F.M."/>
            <person name="Grigoriev I.V."/>
            <person name="Hibbett D.S."/>
        </authorList>
    </citation>
    <scope>NUCLEOTIDE SEQUENCE [LARGE SCALE GENOMIC DNA]</scope>
    <source>
        <strain evidence="7 8">HHB10207 ss-3</strain>
    </source>
</reference>
<feature type="transmembrane region" description="Helical" evidence="6">
    <location>
        <begin position="278"/>
        <end position="298"/>
    </location>
</feature>
<dbReference type="SMART" id="SM01417">
    <property type="entry name" value="Solute_trans_a"/>
    <property type="match status" value="1"/>
</dbReference>
<dbReference type="Proteomes" id="UP000076798">
    <property type="component" value="Unassembled WGS sequence"/>
</dbReference>
<dbReference type="PANTHER" id="PTHR23423">
    <property type="entry name" value="ORGANIC SOLUTE TRANSPORTER-RELATED"/>
    <property type="match status" value="1"/>
</dbReference>
<evidence type="ECO:0000256" key="3">
    <source>
        <dbReference type="ARBA" id="ARBA00022989"/>
    </source>
</evidence>
<evidence type="ECO:0000256" key="4">
    <source>
        <dbReference type="ARBA" id="ARBA00023136"/>
    </source>
</evidence>
<evidence type="ECO:0000256" key="2">
    <source>
        <dbReference type="ARBA" id="ARBA00022692"/>
    </source>
</evidence>
<evidence type="ECO:0000313" key="8">
    <source>
        <dbReference type="Proteomes" id="UP000076798"/>
    </source>
</evidence>
<feature type="transmembrane region" description="Helical" evidence="6">
    <location>
        <begin position="200"/>
        <end position="217"/>
    </location>
</feature>
<name>A0A165XL14_9AGAM</name>
<keyword evidence="3 6" id="KW-1133">Transmembrane helix</keyword>
<comment type="subcellular location">
    <subcellularLocation>
        <location evidence="1">Membrane</location>
        <topology evidence="1">Multi-pass membrane protein</topology>
    </subcellularLocation>
</comment>
<dbReference type="OrthoDB" id="5348404at2759"/>
<dbReference type="Pfam" id="PF03619">
    <property type="entry name" value="Solute_trans_a"/>
    <property type="match status" value="1"/>
</dbReference>
<dbReference type="EMBL" id="KV428354">
    <property type="protein sequence ID" value="KZT32302.1"/>
    <property type="molecule type" value="Genomic_DNA"/>
</dbReference>
<proteinExistence type="predicted"/>
<sequence length="458" mass="52639">MPAICAGDNTLAVEQDNFWKTLLDGGKLQPHQIGWLVSGICATLSVIITTVNAVRHARNYHVPLEQRQILRILQMPPIYATISFFSYRYFRSYTYFDIVQVIYESFTVCAFFLLILQYVARTAGDNHAENALRRKDKRRLPFPFMCFLYRPTKVYFMYTLKWSILQYAIIGPLVAIVGVITNVFGLYCESGPFNPHFAHVYLEVVNFLSNSITFYALSVFQGLTSRELSGLRPKVKFFAIQFITSYTFYQSLLFSILEKTGTIKSTTFWTQANVANGLNSLCICVEMVFMSLFMFYAYPAGDYVDNRKGKTAIWRPLIDSFNISDFVIEIWRCIRFFVHFLLGHYTPAYKRPPPSHKKLGSDDDGFVGGFRPFYDFDTVFGLRADSAMHTIPDILRRASDAVGESVRQSYTFPVPKPQRGTEAPALRMPRISETVTERTESRETDKEEDPIILNPLYN</sequence>
<feature type="compositionally biased region" description="Basic and acidic residues" evidence="5">
    <location>
        <begin position="435"/>
        <end position="445"/>
    </location>
</feature>
<feature type="transmembrane region" description="Helical" evidence="6">
    <location>
        <begin position="33"/>
        <end position="51"/>
    </location>
</feature>